<evidence type="ECO:0000256" key="7">
    <source>
        <dbReference type="ARBA" id="ARBA00022723"/>
    </source>
</evidence>
<accession>A0ABQ9FRG9</accession>
<dbReference type="EC" id="2.3.2.27" evidence="4"/>
<comment type="pathway">
    <text evidence="3">Protein modification; protein ubiquitination.</text>
</comment>
<dbReference type="Gene3D" id="2.30.30.40">
    <property type="entry name" value="SH3 Domains"/>
    <property type="match status" value="2"/>
</dbReference>
<evidence type="ECO:0000256" key="4">
    <source>
        <dbReference type="ARBA" id="ARBA00012483"/>
    </source>
</evidence>
<dbReference type="EMBL" id="JARBDR010000141">
    <property type="protein sequence ID" value="KAJ8319866.1"/>
    <property type="molecule type" value="Genomic_DNA"/>
</dbReference>
<dbReference type="InterPro" id="IPR043145">
    <property type="entry name" value="Znf_ZZ_sf"/>
</dbReference>
<dbReference type="SMART" id="SM00291">
    <property type="entry name" value="ZnF_ZZ"/>
    <property type="match status" value="1"/>
</dbReference>
<feature type="domain" description="ZZ-type" evidence="14">
    <location>
        <begin position="78"/>
        <end position="130"/>
    </location>
</feature>
<evidence type="ECO:0000256" key="3">
    <source>
        <dbReference type="ARBA" id="ARBA00004906"/>
    </source>
</evidence>
<evidence type="ECO:0000256" key="10">
    <source>
        <dbReference type="ARBA" id="ARBA00022786"/>
    </source>
</evidence>
<dbReference type="SUPFAM" id="SSF57850">
    <property type="entry name" value="RING/U-box"/>
    <property type="match status" value="1"/>
</dbReference>
<comment type="catalytic activity">
    <reaction evidence="1">
        <text>S-ubiquitinyl-[E2 ubiquitin-conjugating enzyme]-L-cysteine + [acceptor protein]-L-lysine = [E2 ubiquitin-conjugating enzyme]-L-cysteine + N(6)-ubiquitinyl-[acceptor protein]-L-lysine.</text>
        <dbReference type="EC" id="2.3.2.27"/>
    </reaction>
</comment>
<organism evidence="16 17">
    <name type="scientific">Tegillarca granosa</name>
    <name type="common">Malaysian cockle</name>
    <name type="synonym">Anadara granosa</name>
    <dbReference type="NCBI Taxonomy" id="220873"/>
    <lineage>
        <taxon>Eukaryota</taxon>
        <taxon>Metazoa</taxon>
        <taxon>Spiralia</taxon>
        <taxon>Lophotrochozoa</taxon>
        <taxon>Mollusca</taxon>
        <taxon>Bivalvia</taxon>
        <taxon>Autobranchia</taxon>
        <taxon>Pteriomorphia</taxon>
        <taxon>Arcoida</taxon>
        <taxon>Arcoidea</taxon>
        <taxon>Arcidae</taxon>
        <taxon>Tegillarca</taxon>
    </lineage>
</organism>
<evidence type="ECO:0000256" key="8">
    <source>
        <dbReference type="ARBA" id="ARBA00022737"/>
    </source>
</evidence>
<evidence type="ECO:0000313" key="17">
    <source>
        <dbReference type="Proteomes" id="UP001217089"/>
    </source>
</evidence>
<dbReference type="PANTHER" id="PTHR24202:SF4">
    <property type="entry name" value="E3 UBIQUITIN-PROTEIN LIGASE MIB2-RELATED"/>
    <property type="match status" value="1"/>
</dbReference>
<evidence type="ECO:0000256" key="6">
    <source>
        <dbReference type="ARBA" id="ARBA00022679"/>
    </source>
</evidence>
<sequence length="502" mass="54959">MVVVKPGMRVVRGPDWNSKKQDNGEGFLGTIIYVPKKGSSDNKVTVIWDSGRELRYRAGHDGKCDLRVFDAAPAGIIHKNIVCDSCGDDPIKGMRWKCCNCKDYNLCTPCYMQNKHDLSHGFVRMDMDQSVAYPVPPRSKATKMATAKGVFPNAEVMRGPHWKYKNEDGGEGEVGKVIKLVTWNNNSYRGGVQVKWKSMSDIKTFRLGGEGCVDVIYTRVTEDASGGNYYPEHLPRVDVVSPGAVPLKPGDKVTVNLSLQHLKTLQDNEMYGGWDEEMKQVIGKLGRIIKKDQDGDLRVKIEGNSWIFSPVCCQVVDDPKLADKIPQLTSSDEEDSDGSMDGSVGTGMNAVAESIAQLFVDMLRGTPGVDQGKENIVQAAANGELAVVKAVLKSYPDKVDQEVEGKSALQIACYYGHKDIVDFLLENKADVNKTDSEGDTPVHYATFGKENAILEILLKMGAKKDVKNKKGQAAIHIAVGTASVECTQVLVNHGCDVSIQVL</sequence>
<keyword evidence="8" id="KW-0677">Repeat</keyword>
<keyword evidence="5" id="KW-0963">Cytoplasm</keyword>
<dbReference type="InterPro" id="IPR000433">
    <property type="entry name" value="Znf_ZZ"/>
</dbReference>
<dbReference type="InterPro" id="IPR037252">
    <property type="entry name" value="Mib_Herc2_sf"/>
</dbReference>
<comment type="subcellular location">
    <subcellularLocation>
        <location evidence="2">Cytoplasm</location>
    </subcellularLocation>
</comment>
<dbReference type="Pfam" id="PF00023">
    <property type="entry name" value="Ank"/>
    <property type="match status" value="1"/>
</dbReference>
<evidence type="ECO:0000256" key="5">
    <source>
        <dbReference type="ARBA" id="ARBA00022490"/>
    </source>
</evidence>
<evidence type="ECO:0000256" key="1">
    <source>
        <dbReference type="ARBA" id="ARBA00000900"/>
    </source>
</evidence>
<gene>
    <name evidence="16" type="ORF">KUTeg_001453</name>
</gene>
<dbReference type="SUPFAM" id="SSF159034">
    <property type="entry name" value="Mib/herc2 domain-like"/>
    <property type="match status" value="2"/>
</dbReference>
<evidence type="ECO:0000256" key="13">
    <source>
        <dbReference type="PROSITE-ProRule" id="PRU00228"/>
    </source>
</evidence>
<feature type="domain" description="MIB/HERC2" evidence="15">
    <location>
        <begin position="142"/>
        <end position="221"/>
    </location>
</feature>
<keyword evidence="6" id="KW-0808">Transferase</keyword>
<dbReference type="Pfam" id="PF06701">
    <property type="entry name" value="MIB_HERC2"/>
    <property type="match status" value="2"/>
</dbReference>
<feature type="domain" description="MIB/HERC2" evidence="15">
    <location>
        <begin position="1"/>
        <end position="72"/>
    </location>
</feature>
<keyword evidence="12" id="KW-0040">ANK repeat</keyword>
<keyword evidence="11" id="KW-0862">Zinc</keyword>
<dbReference type="SMART" id="SM00248">
    <property type="entry name" value="ANK"/>
    <property type="match status" value="4"/>
</dbReference>
<dbReference type="Gene3D" id="3.30.60.90">
    <property type="match status" value="1"/>
</dbReference>
<dbReference type="Proteomes" id="UP001217089">
    <property type="component" value="Unassembled WGS sequence"/>
</dbReference>
<dbReference type="SUPFAM" id="SSF48403">
    <property type="entry name" value="Ankyrin repeat"/>
    <property type="match status" value="1"/>
</dbReference>
<keyword evidence="10" id="KW-0833">Ubl conjugation pathway</keyword>
<dbReference type="PROSITE" id="PS50135">
    <property type="entry name" value="ZF_ZZ_2"/>
    <property type="match status" value="1"/>
</dbReference>
<evidence type="ECO:0000256" key="9">
    <source>
        <dbReference type="ARBA" id="ARBA00022771"/>
    </source>
</evidence>
<dbReference type="PANTHER" id="PTHR24202">
    <property type="entry name" value="E3 UBIQUITIN-PROTEIN LIGASE MIB2"/>
    <property type="match status" value="1"/>
</dbReference>
<evidence type="ECO:0000256" key="12">
    <source>
        <dbReference type="PROSITE-ProRule" id="PRU00023"/>
    </source>
</evidence>
<feature type="repeat" description="ANK" evidence="12">
    <location>
        <begin position="470"/>
        <end position="502"/>
    </location>
</feature>
<keyword evidence="17" id="KW-1185">Reference proteome</keyword>
<keyword evidence="9 13" id="KW-0863">Zinc-finger</keyword>
<name>A0ABQ9FRG9_TEGGR</name>
<keyword evidence="7" id="KW-0479">Metal-binding</keyword>
<reference evidence="16 17" key="1">
    <citation type="submission" date="2022-12" db="EMBL/GenBank/DDBJ databases">
        <title>Chromosome-level genome of Tegillarca granosa.</title>
        <authorList>
            <person name="Kim J."/>
        </authorList>
    </citation>
    <scope>NUCLEOTIDE SEQUENCE [LARGE SCALE GENOMIC DNA]</scope>
    <source>
        <strain evidence="16">Teg-2019</strain>
        <tissue evidence="16">Adductor muscle</tissue>
    </source>
</reference>
<feature type="repeat" description="ANK" evidence="12">
    <location>
        <begin position="404"/>
        <end position="436"/>
    </location>
</feature>
<evidence type="ECO:0000259" key="15">
    <source>
        <dbReference type="PROSITE" id="PS51416"/>
    </source>
</evidence>
<dbReference type="PROSITE" id="PS50088">
    <property type="entry name" value="ANK_REPEAT"/>
    <property type="match status" value="3"/>
</dbReference>
<evidence type="ECO:0000313" key="16">
    <source>
        <dbReference type="EMBL" id="KAJ8319866.1"/>
    </source>
</evidence>
<comment type="caution">
    <text evidence="16">The sequence shown here is derived from an EMBL/GenBank/DDBJ whole genome shotgun (WGS) entry which is preliminary data.</text>
</comment>
<feature type="repeat" description="ANK" evidence="12">
    <location>
        <begin position="437"/>
        <end position="469"/>
    </location>
</feature>
<dbReference type="Gene3D" id="1.25.40.20">
    <property type="entry name" value="Ankyrin repeat-containing domain"/>
    <property type="match status" value="1"/>
</dbReference>
<dbReference type="InterPro" id="IPR002110">
    <property type="entry name" value="Ankyrin_rpt"/>
</dbReference>
<dbReference type="PROSITE" id="PS50297">
    <property type="entry name" value="ANK_REP_REGION"/>
    <property type="match status" value="3"/>
</dbReference>
<dbReference type="Pfam" id="PF00569">
    <property type="entry name" value="ZZ"/>
    <property type="match status" value="1"/>
</dbReference>
<evidence type="ECO:0000259" key="14">
    <source>
        <dbReference type="PROSITE" id="PS50135"/>
    </source>
</evidence>
<dbReference type="InterPro" id="IPR040847">
    <property type="entry name" value="SH3_15"/>
</dbReference>
<dbReference type="Pfam" id="PF18346">
    <property type="entry name" value="SH3_15"/>
    <property type="match status" value="1"/>
</dbReference>
<proteinExistence type="predicted"/>
<evidence type="ECO:0000256" key="11">
    <source>
        <dbReference type="ARBA" id="ARBA00022833"/>
    </source>
</evidence>
<dbReference type="PROSITE" id="PS51416">
    <property type="entry name" value="MIB_HERC2"/>
    <property type="match status" value="2"/>
</dbReference>
<protein>
    <recommendedName>
        <fullName evidence="4">RING-type E3 ubiquitin transferase</fullName>
        <ecNumber evidence="4">2.3.2.27</ecNumber>
    </recommendedName>
</protein>
<evidence type="ECO:0000256" key="2">
    <source>
        <dbReference type="ARBA" id="ARBA00004496"/>
    </source>
</evidence>
<dbReference type="Pfam" id="PF12796">
    <property type="entry name" value="Ank_2"/>
    <property type="match status" value="1"/>
</dbReference>
<dbReference type="InterPro" id="IPR036770">
    <property type="entry name" value="Ankyrin_rpt-contain_sf"/>
</dbReference>
<dbReference type="PROSITE" id="PS01357">
    <property type="entry name" value="ZF_ZZ_1"/>
    <property type="match status" value="1"/>
</dbReference>
<dbReference type="InterPro" id="IPR010606">
    <property type="entry name" value="Mib_Herc2"/>
</dbReference>